<evidence type="ECO:0000313" key="4">
    <source>
        <dbReference type="Proteomes" id="UP000011728"/>
    </source>
</evidence>
<sequence>MSLFRKIKYAIDKFHIRRYWRKINKHNYTRLGIISNPMYINLIKNGHVIIGKNTYGQINIHSTGNINEYLCIGSNCSISCYSDFLLGGEHNYKCITMYPYKVRKFNYLFEALTKGPLIIDDEVWIGDKALILSGVHIGKGAIVAAGSVVVHDVPPYAIVGGNPAKVIKYRFSSTIINKIMSINLSEMNVSIEDIEYLYKNITEENVDELVEYFKTKS</sequence>
<evidence type="ECO:0000256" key="1">
    <source>
        <dbReference type="ARBA" id="ARBA00022679"/>
    </source>
</evidence>
<dbReference type="Proteomes" id="UP000011728">
    <property type="component" value="Chromosome"/>
</dbReference>
<dbReference type="InterPro" id="IPR001451">
    <property type="entry name" value="Hexapep"/>
</dbReference>
<dbReference type="PANTHER" id="PTHR43300:SF11">
    <property type="entry name" value="ACETYLTRANSFERASE RV3034C-RELATED"/>
    <property type="match status" value="1"/>
</dbReference>
<evidence type="ECO:0000313" key="3">
    <source>
        <dbReference type="EMBL" id="AGF56346.1"/>
    </source>
</evidence>
<dbReference type="Gene3D" id="2.160.10.10">
    <property type="entry name" value="Hexapeptide repeat proteins"/>
    <property type="match status" value="1"/>
</dbReference>
<dbReference type="CDD" id="cd03349">
    <property type="entry name" value="LbH_XAT"/>
    <property type="match status" value="1"/>
</dbReference>
<dbReference type="RefSeq" id="WP_015392665.1">
    <property type="nucleotide sequence ID" value="NC_020291.1"/>
</dbReference>
<proteinExistence type="predicted"/>
<dbReference type="InterPro" id="IPR018357">
    <property type="entry name" value="Hexapep_transf_CS"/>
</dbReference>
<accession>M1MNP9</accession>
<keyword evidence="1 3" id="KW-0808">Transferase</keyword>
<keyword evidence="2" id="KW-0677">Repeat</keyword>
<dbReference type="SUPFAM" id="SSF51161">
    <property type="entry name" value="Trimeric LpxA-like enzymes"/>
    <property type="match status" value="1"/>
</dbReference>
<dbReference type="PROSITE" id="PS00101">
    <property type="entry name" value="HEXAPEP_TRANSFERASES"/>
    <property type="match status" value="1"/>
</dbReference>
<evidence type="ECO:0000256" key="2">
    <source>
        <dbReference type="ARBA" id="ARBA00022737"/>
    </source>
</evidence>
<dbReference type="STRING" id="36745.CLSAP_24000"/>
<dbReference type="OrthoDB" id="9801697at2"/>
<keyword evidence="4" id="KW-1185">Reference proteome</keyword>
<dbReference type="Pfam" id="PF00132">
    <property type="entry name" value="Hexapep"/>
    <property type="match status" value="1"/>
</dbReference>
<name>M1MNP9_9CLOT</name>
<dbReference type="PATRIC" id="fig|931276.5.peg.2587"/>
<organism evidence="3 4">
    <name type="scientific">Clostridium saccharoperbutylacetonicum N1-4(HMT)</name>
    <dbReference type="NCBI Taxonomy" id="931276"/>
    <lineage>
        <taxon>Bacteria</taxon>
        <taxon>Bacillati</taxon>
        <taxon>Bacillota</taxon>
        <taxon>Clostridia</taxon>
        <taxon>Eubacteriales</taxon>
        <taxon>Clostridiaceae</taxon>
        <taxon>Clostridium</taxon>
    </lineage>
</organism>
<dbReference type="HOGENOM" id="CLU_051638_5_1_9"/>
<gene>
    <name evidence="3" type="ORF">Cspa_c25810</name>
</gene>
<dbReference type="KEGG" id="csr:Cspa_c25810"/>
<dbReference type="eggNOG" id="COG0110">
    <property type="taxonomic scope" value="Bacteria"/>
</dbReference>
<dbReference type="InterPro" id="IPR011004">
    <property type="entry name" value="Trimer_LpxA-like_sf"/>
</dbReference>
<dbReference type="InterPro" id="IPR050179">
    <property type="entry name" value="Trans_hexapeptide_repeat"/>
</dbReference>
<reference evidence="3 4" key="1">
    <citation type="submission" date="2013-02" db="EMBL/GenBank/DDBJ databases">
        <title>Genome sequence of Clostridium saccharoperbutylacetonicum N1-4(HMT).</title>
        <authorList>
            <person name="Poehlein A."/>
            <person name="Daniel R."/>
        </authorList>
    </citation>
    <scope>NUCLEOTIDE SEQUENCE [LARGE SCALE GENOMIC DNA]</scope>
    <source>
        <strain evidence="4">N1-4(HMT)</strain>
    </source>
</reference>
<protein>
    <submittedName>
        <fullName evidence="3">Acetyltransferase</fullName>
    </submittedName>
</protein>
<dbReference type="PANTHER" id="PTHR43300">
    <property type="entry name" value="ACETYLTRANSFERASE"/>
    <property type="match status" value="1"/>
</dbReference>
<dbReference type="EMBL" id="CP004121">
    <property type="protein sequence ID" value="AGF56346.1"/>
    <property type="molecule type" value="Genomic_DNA"/>
</dbReference>
<dbReference type="AlphaFoldDB" id="M1MNP9"/>
<dbReference type="GO" id="GO:0016740">
    <property type="term" value="F:transferase activity"/>
    <property type="evidence" value="ECO:0007669"/>
    <property type="project" value="UniProtKB-KW"/>
</dbReference>